<keyword evidence="2" id="KW-1185">Reference proteome</keyword>
<evidence type="ECO:0000313" key="1">
    <source>
        <dbReference type="EMBL" id="KZL71347.1"/>
    </source>
</evidence>
<evidence type="ECO:0000313" key="2">
    <source>
        <dbReference type="Proteomes" id="UP000076552"/>
    </source>
</evidence>
<reference evidence="1 2" key="1">
    <citation type="submission" date="2015-06" db="EMBL/GenBank/DDBJ databases">
        <title>Survival trade-offs in plant roots during colonization by closely related pathogenic and mutualistic fungi.</title>
        <authorList>
            <person name="Hacquard S."/>
            <person name="Kracher B."/>
            <person name="Hiruma K."/>
            <person name="Weinman A."/>
            <person name="Muench P."/>
            <person name="Garrido Oter R."/>
            <person name="Ver Loren van Themaat E."/>
            <person name="Dallerey J.-F."/>
            <person name="Damm U."/>
            <person name="Henrissat B."/>
            <person name="Lespinet O."/>
            <person name="Thon M."/>
            <person name="Kemen E."/>
            <person name="McHardy A.C."/>
            <person name="Schulze-Lefert P."/>
            <person name="O'Connell R.J."/>
        </authorList>
    </citation>
    <scope>NUCLEOTIDE SEQUENCE [LARGE SCALE GENOMIC DNA]</scope>
    <source>
        <strain evidence="1 2">0861</strain>
    </source>
</reference>
<dbReference type="Proteomes" id="UP000076552">
    <property type="component" value="Unassembled WGS sequence"/>
</dbReference>
<comment type="caution">
    <text evidence="1">The sequence shown here is derived from an EMBL/GenBank/DDBJ whole genome shotgun (WGS) entry which is preliminary data.</text>
</comment>
<proteinExistence type="predicted"/>
<name>A0A161YFI1_9PEZI</name>
<gene>
    <name evidence="1" type="ORF">CT0861_07686</name>
</gene>
<accession>A0A161YFI1</accession>
<protein>
    <submittedName>
        <fullName evidence="1">Uncharacterized protein</fullName>
    </submittedName>
</protein>
<organism evidence="1 2">
    <name type="scientific">Colletotrichum tofieldiae</name>
    <dbReference type="NCBI Taxonomy" id="708197"/>
    <lineage>
        <taxon>Eukaryota</taxon>
        <taxon>Fungi</taxon>
        <taxon>Dikarya</taxon>
        <taxon>Ascomycota</taxon>
        <taxon>Pezizomycotina</taxon>
        <taxon>Sordariomycetes</taxon>
        <taxon>Hypocreomycetidae</taxon>
        <taxon>Glomerellales</taxon>
        <taxon>Glomerellaceae</taxon>
        <taxon>Colletotrichum</taxon>
        <taxon>Colletotrichum spaethianum species complex</taxon>
    </lineage>
</organism>
<sequence length="164" mass="17528">MEVQGEFPHRPFQADVAGELAEGGDRLGSFVRSLVYPDPTLPGSAQSLGCPVSLSADGRRGFTAQRITASGVYPIAVPPHADDLPMGAVPANGHIVDHLVPECPFDPCADRQRVGPVESLANSLGRRVHHGGHKRHPLACASFARAPKARRLATRPNQDETIFE</sequence>
<dbReference type="EMBL" id="LFIV01000074">
    <property type="protein sequence ID" value="KZL71347.1"/>
    <property type="molecule type" value="Genomic_DNA"/>
</dbReference>
<dbReference type="AlphaFoldDB" id="A0A161YFI1"/>